<gene>
    <name evidence="3" type="ORF">ACFOGJ_02230</name>
</gene>
<dbReference type="CDD" id="cd03522">
    <property type="entry name" value="MoeA_like"/>
    <property type="match status" value="1"/>
</dbReference>
<dbReference type="EMBL" id="JBHRTR010000005">
    <property type="protein sequence ID" value="MFC3226027.1"/>
    <property type="molecule type" value="Genomic_DNA"/>
</dbReference>
<comment type="caution">
    <text evidence="3">The sequence shown here is derived from an EMBL/GenBank/DDBJ whole genome shotgun (WGS) entry which is preliminary data.</text>
</comment>
<dbReference type="InterPro" id="IPR029044">
    <property type="entry name" value="Nucleotide-diphossugar_trans"/>
</dbReference>
<reference evidence="4" key="1">
    <citation type="journal article" date="2019" name="Int. J. Syst. Evol. Microbiol.">
        <title>The Global Catalogue of Microorganisms (GCM) 10K type strain sequencing project: providing services to taxonomists for standard genome sequencing and annotation.</title>
        <authorList>
            <consortium name="The Broad Institute Genomics Platform"/>
            <consortium name="The Broad Institute Genome Sequencing Center for Infectious Disease"/>
            <person name="Wu L."/>
            <person name="Ma J."/>
        </authorList>
    </citation>
    <scope>NUCLEOTIDE SEQUENCE [LARGE SCALE GENOMIC DNA]</scope>
    <source>
        <strain evidence="4">KCTC 42964</strain>
    </source>
</reference>
<evidence type="ECO:0000313" key="3">
    <source>
        <dbReference type="EMBL" id="MFC3226027.1"/>
    </source>
</evidence>
<keyword evidence="4" id="KW-1185">Reference proteome</keyword>
<dbReference type="InterPro" id="IPR012184">
    <property type="entry name" value="Bifunc_Mopterin-bd"/>
</dbReference>
<evidence type="ECO:0000313" key="4">
    <source>
        <dbReference type="Proteomes" id="UP001595528"/>
    </source>
</evidence>
<dbReference type="PANTHER" id="PTHR43777">
    <property type="entry name" value="MOLYBDENUM COFACTOR CYTIDYLYLTRANSFERASE"/>
    <property type="match status" value="1"/>
</dbReference>
<dbReference type="Proteomes" id="UP001595528">
    <property type="component" value="Unassembled WGS sequence"/>
</dbReference>
<feature type="domain" description="MobA-like NTP transferase" evidence="2">
    <location>
        <begin position="354"/>
        <end position="515"/>
    </location>
</feature>
<keyword evidence="1" id="KW-0460">Magnesium</keyword>
<dbReference type="PANTHER" id="PTHR43777:SF1">
    <property type="entry name" value="MOLYBDENUM COFACTOR CYTIDYLYLTRANSFERASE"/>
    <property type="match status" value="1"/>
</dbReference>
<protein>
    <submittedName>
        <fullName evidence="3">NTP transferase domain-containing protein</fullName>
    </submittedName>
</protein>
<proteinExistence type="predicted"/>
<evidence type="ECO:0000256" key="1">
    <source>
        <dbReference type="ARBA" id="ARBA00022842"/>
    </source>
</evidence>
<dbReference type="InterPro" id="IPR036425">
    <property type="entry name" value="MoaB/Mog-like_dom_sf"/>
</dbReference>
<dbReference type="PIRSF" id="PIRSF036626">
    <property type="entry name" value="MPTBd_MobAlike"/>
    <property type="match status" value="1"/>
</dbReference>
<dbReference type="GO" id="GO:0016740">
    <property type="term" value="F:transferase activity"/>
    <property type="evidence" value="ECO:0007669"/>
    <property type="project" value="UniProtKB-KW"/>
</dbReference>
<dbReference type="RefSeq" id="WP_379897777.1">
    <property type="nucleotide sequence ID" value="NZ_JBHRTR010000005.1"/>
</dbReference>
<dbReference type="CDD" id="cd04182">
    <property type="entry name" value="GT_2_like_f"/>
    <property type="match status" value="1"/>
</dbReference>
<dbReference type="InterPro" id="IPR025877">
    <property type="entry name" value="MobA-like_NTP_Trfase"/>
</dbReference>
<dbReference type="SUPFAM" id="SSF53448">
    <property type="entry name" value="Nucleotide-diphospho-sugar transferases"/>
    <property type="match status" value="1"/>
</dbReference>
<dbReference type="SUPFAM" id="SSF53218">
    <property type="entry name" value="Molybdenum cofactor biosynthesis proteins"/>
    <property type="match status" value="1"/>
</dbReference>
<dbReference type="Pfam" id="PF12804">
    <property type="entry name" value="NTP_transf_3"/>
    <property type="match status" value="1"/>
</dbReference>
<accession>A0ABV7KUK7</accession>
<name>A0ABV7KUK7_9PROT</name>
<keyword evidence="3" id="KW-0808">Transferase</keyword>
<evidence type="ECO:0000259" key="2">
    <source>
        <dbReference type="Pfam" id="PF12804"/>
    </source>
</evidence>
<dbReference type="Gene3D" id="3.40.980.10">
    <property type="entry name" value="MoaB/Mog-like domain"/>
    <property type="match status" value="1"/>
</dbReference>
<organism evidence="3 4">
    <name type="scientific">Marinibaculum pumilum</name>
    <dbReference type="NCBI Taxonomy" id="1766165"/>
    <lineage>
        <taxon>Bacteria</taxon>
        <taxon>Pseudomonadati</taxon>
        <taxon>Pseudomonadota</taxon>
        <taxon>Alphaproteobacteria</taxon>
        <taxon>Rhodospirillales</taxon>
        <taxon>Rhodospirillaceae</taxon>
        <taxon>Marinibaculum</taxon>
    </lineage>
</organism>
<sequence>MEFGPLPVRDCAGTLLGHSLTLAGRRLKKGHRLSQADAQALVEEGRETVIAARLGPDDVLEDEAADRIAARAGGDGVRINAAFTGRANLYAAADGVVLLDVDRLRALNHLDEAVTIATVAPFEAVTAGQMLATIKIIPFAAPERAVAAAEALADTARDDGGALVRLAPFRRKSVGLILTALPESKDSVLDKTVDSVRDRVEALGCALDAVERCPHTAEAVAGALALPVFGSCDIVLVFGASAIVDRGDVIPAGIVAVGGQVVHFGMPVDPGNLLLLGEVAQRPVIGLPGCARSPKLNGFDWVLQRLVADIAVTRDDLMDTGIGGLLKEIPTRPQPREGGGTASPAAPRMPQVAAVILAAGLSRRMGDRNKLTARVNGKPLVRWVAEAALASTAAETLVVLGAEAGAVRQALAGLNLRFVVNPDYAEGMASSIRAGIAALPAGTDGALICLGDMPDLKAAHLDRLISAFNPLEGRAICIPLFAEKQGNPVLWGNSFFPELSRLAGDRGAKGLLAGHAEKVAEVAMADDGVLTDLDTPQALAAYAGAGAEGPEQA</sequence>
<dbReference type="Gene3D" id="3.90.550.10">
    <property type="entry name" value="Spore Coat Polysaccharide Biosynthesis Protein SpsA, Chain A"/>
    <property type="match status" value="1"/>
</dbReference>